<dbReference type="EMBL" id="CAJVPU010012922">
    <property type="protein sequence ID" value="CAG8627956.1"/>
    <property type="molecule type" value="Genomic_DNA"/>
</dbReference>
<organism evidence="1 2">
    <name type="scientific">Dentiscutata heterogama</name>
    <dbReference type="NCBI Taxonomy" id="1316150"/>
    <lineage>
        <taxon>Eukaryota</taxon>
        <taxon>Fungi</taxon>
        <taxon>Fungi incertae sedis</taxon>
        <taxon>Mucoromycota</taxon>
        <taxon>Glomeromycotina</taxon>
        <taxon>Glomeromycetes</taxon>
        <taxon>Diversisporales</taxon>
        <taxon>Gigasporaceae</taxon>
        <taxon>Dentiscutata</taxon>
    </lineage>
</organism>
<evidence type="ECO:0000313" key="2">
    <source>
        <dbReference type="Proteomes" id="UP000789702"/>
    </source>
</evidence>
<protein>
    <submittedName>
        <fullName evidence="1">2693_t:CDS:1</fullName>
    </submittedName>
</protein>
<sequence>MLRPLLIKIGECSTTLPESLPFKPQTEFVETVDKKDCKSQTITTKPVKKPGFSLIIEINTSVLNKNNFKTAFRDNNPFFASTTTNGSIDSKIVDQEINLKQHIFSTNPQFSRTEDRTILDYNNISLEFANNPAEFSNTDSQDEIPGTPSSTSSTGHRNNSIEHEKNNEDVTSRSNDENYPTSCAHNMQTTDITEDTHTTIDITKESSLRQQPIEITDGEETSISLTPTSVEDSSSSEQEQSFDEYLPSQPSHFKPSKKSTETSNSRPTNDPINYNHITIQEQTRWAFLFMLGELLC</sequence>
<evidence type="ECO:0000313" key="1">
    <source>
        <dbReference type="EMBL" id="CAG8627956.1"/>
    </source>
</evidence>
<name>A0ACA9N248_9GLOM</name>
<keyword evidence="2" id="KW-1185">Reference proteome</keyword>
<proteinExistence type="predicted"/>
<gene>
    <name evidence="1" type="ORF">DHETER_LOCUS8286</name>
</gene>
<accession>A0ACA9N248</accession>
<comment type="caution">
    <text evidence="1">The sequence shown here is derived from an EMBL/GenBank/DDBJ whole genome shotgun (WGS) entry which is preliminary data.</text>
</comment>
<dbReference type="Proteomes" id="UP000789702">
    <property type="component" value="Unassembled WGS sequence"/>
</dbReference>
<reference evidence="1" key="1">
    <citation type="submission" date="2021-06" db="EMBL/GenBank/DDBJ databases">
        <authorList>
            <person name="Kallberg Y."/>
            <person name="Tangrot J."/>
            <person name="Rosling A."/>
        </authorList>
    </citation>
    <scope>NUCLEOTIDE SEQUENCE</scope>
    <source>
        <strain evidence="1">IL203A</strain>
    </source>
</reference>